<organism evidence="1 2">
    <name type="scientific">Emergencia timonensis</name>
    <dbReference type="NCBI Taxonomy" id="1776384"/>
    <lineage>
        <taxon>Bacteria</taxon>
        <taxon>Bacillati</taxon>
        <taxon>Bacillota</taxon>
        <taxon>Clostridia</taxon>
        <taxon>Peptostreptococcales</taxon>
        <taxon>Anaerovoracaceae</taxon>
        <taxon>Emergencia</taxon>
    </lineage>
</organism>
<accession>A0A415DTE3</accession>
<dbReference type="EMBL" id="QRMS01000010">
    <property type="protein sequence ID" value="RHJ83178.1"/>
    <property type="molecule type" value="Genomic_DNA"/>
</dbReference>
<sequence>MVDADDLVFEYEFRKYCEMNNCGNYGKNYGCPPDCGTPAEMEQKARKYQKALVLQTIQPVKDITDASETGPLKKKHNAVVRRFMDQLAEAGIKGLPIMAGPCSQCKICGKAEGEPCRFPHRVASCLSAYGINVAKLCETCGIPWDYGVHKVGFFAIYMMGEI</sequence>
<proteinExistence type="predicted"/>
<dbReference type="InterPro" id="IPR019271">
    <property type="entry name" value="DUF2284_metal-binding"/>
</dbReference>
<gene>
    <name evidence="1" type="ORF">DW099_19290</name>
</gene>
<dbReference type="OrthoDB" id="5420534at2"/>
<evidence type="ECO:0000313" key="2">
    <source>
        <dbReference type="Proteomes" id="UP000284841"/>
    </source>
</evidence>
<dbReference type="Proteomes" id="UP000284841">
    <property type="component" value="Unassembled WGS sequence"/>
</dbReference>
<dbReference type="AlphaFoldDB" id="A0A415DTE3"/>
<keyword evidence="2" id="KW-1185">Reference proteome</keyword>
<dbReference type="STRING" id="1776384.GCA_900086585_00282"/>
<comment type="caution">
    <text evidence="1">The sequence shown here is derived from an EMBL/GenBank/DDBJ whole genome shotgun (WGS) entry which is preliminary data.</text>
</comment>
<reference evidence="1 2" key="1">
    <citation type="submission" date="2018-08" db="EMBL/GenBank/DDBJ databases">
        <title>A genome reference for cultivated species of the human gut microbiota.</title>
        <authorList>
            <person name="Zou Y."/>
            <person name="Xue W."/>
            <person name="Luo G."/>
        </authorList>
    </citation>
    <scope>NUCLEOTIDE SEQUENCE [LARGE SCALE GENOMIC DNA]</scope>
    <source>
        <strain evidence="1 2">AM07-24</strain>
    </source>
</reference>
<dbReference type="Pfam" id="PF10050">
    <property type="entry name" value="DUF2284"/>
    <property type="match status" value="1"/>
</dbReference>
<protein>
    <submittedName>
        <fullName evidence="1">DUF2284 domain-containing protein</fullName>
    </submittedName>
</protein>
<evidence type="ECO:0000313" key="1">
    <source>
        <dbReference type="EMBL" id="RHJ83178.1"/>
    </source>
</evidence>
<name>A0A415DTE3_9FIRM</name>